<sequence>MNIDDRELWGPLLEQKQSSGQGVRWTQNLVSGFNEGFAQLQADEGFILDEKD</sequence>
<evidence type="ECO:0000313" key="1">
    <source>
        <dbReference type="EMBL" id="MCW6512422.1"/>
    </source>
</evidence>
<protein>
    <submittedName>
        <fullName evidence="1">Uncharacterized protein</fullName>
    </submittedName>
</protein>
<dbReference type="AlphaFoldDB" id="A0AA42CRF0"/>
<comment type="caution">
    <text evidence="1">The sequence shown here is derived from an EMBL/GenBank/DDBJ whole genome shotgun (WGS) entry which is preliminary data.</text>
</comment>
<proteinExistence type="predicted"/>
<dbReference type="RefSeq" id="WP_282588798.1">
    <property type="nucleotide sequence ID" value="NZ_JAMOIM010000049.1"/>
</dbReference>
<organism evidence="1 2">
    <name type="scientific">Lichenifustis flavocetrariae</name>
    <dbReference type="NCBI Taxonomy" id="2949735"/>
    <lineage>
        <taxon>Bacteria</taxon>
        <taxon>Pseudomonadati</taxon>
        <taxon>Pseudomonadota</taxon>
        <taxon>Alphaproteobacteria</taxon>
        <taxon>Hyphomicrobiales</taxon>
        <taxon>Lichenihabitantaceae</taxon>
        <taxon>Lichenifustis</taxon>
    </lineage>
</organism>
<name>A0AA42CRF0_9HYPH</name>
<dbReference type="Proteomes" id="UP001165667">
    <property type="component" value="Unassembled WGS sequence"/>
</dbReference>
<accession>A0AA42CRF0</accession>
<evidence type="ECO:0000313" key="2">
    <source>
        <dbReference type="Proteomes" id="UP001165667"/>
    </source>
</evidence>
<reference evidence="1" key="1">
    <citation type="submission" date="2022-05" db="EMBL/GenBank/DDBJ databases">
        <authorList>
            <person name="Pankratov T."/>
        </authorList>
    </citation>
    <scope>NUCLEOTIDE SEQUENCE</scope>
    <source>
        <strain evidence="1">BP6-180914</strain>
    </source>
</reference>
<dbReference type="EMBL" id="JAMOIM010000049">
    <property type="protein sequence ID" value="MCW6512422.1"/>
    <property type="molecule type" value="Genomic_DNA"/>
</dbReference>
<keyword evidence="2" id="KW-1185">Reference proteome</keyword>
<gene>
    <name evidence="1" type="ORF">M8523_31385</name>
</gene>